<dbReference type="Proteomes" id="UP000054018">
    <property type="component" value="Unassembled WGS sequence"/>
</dbReference>
<dbReference type="InterPro" id="IPR029063">
    <property type="entry name" value="SAM-dependent_MTases_sf"/>
</dbReference>
<keyword evidence="2" id="KW-0489">Methyltransferase</keyword>
<dbReference type="HOGENOM" id="CLU_055356_0_0_1"/>
<comment type="catalytic activity">
    <reaction evidence="9">
        <text>N-terminal L-prolyl-L-prolyl-L-lysyl-[protein] + 2 S-adenosyl-L-methionine = N-terminal N,N-dimethyl-L-prolyl-L-prolyl-L-lysyl-[protein] + 2 S-adenosyl-L-homocysteine + 2 H(+)</text>
        <dbReference type="Rhea" id="RHEA:54736"/>
        <dbReference type="Rhea" id="RHEA-COMP:13787"/>
        <dbReference type="Rhea" id="RHEA-COMP:13974"/>
        <dbReference type="ChEBI" id="CHEBI:15378"/>
        <dbReference type="ChEBI" id="CHEBI:57856"/>
        <dbReference type="ChEBI" id="CHEBI:59789"/>
        <dbReference type="ChEBI" id="CHEBI:138059"/>
        <dbReference type="ChEBI" id="CHEBI:138318"/>
        <dbReference type="EC" id="2.1.1.244"/>
    </reaction>
</comment>
<feature type="binding site" evidence="11">
    <location>
        <begin position="151"/>
        <end position="152"/>
    </location>
    <ligand>
        <name>S-adenosyl-L-methionine</name>
        <dbReference type="ChEBI" id="CHEBI:59789"/>
    </ligand>
</feature>
<reference evidence="13" key="2">
    <citation type="submission" date="2015-01" db="EMBL/GenBank/DDBJ databases">
        <title>Evolutionary Origins and Diversification of the Mycorrhizal Mutualists.</title>
        <authorList>
            <consortium name="DOE Joint Genome Institute"/>
            <consortium name="Mycorrhizal Genomics Consortium"/>
            <person name="Kohler A."/>
            <person name="Kuo A."/>
            <person name="Nagy L.G."/>
            <person name="Floudas D."/>
            <person name="Copeland A."/>
            <person name="Barry K.W."/>
            <person name="Cichocki N."/>
            <person name="Veneault-Fourrey C."/>
            <person name="LaButti K."/>
            <person name="Lindquist E.A."/>
            <person name="Lipzen A."/>
            <person name="Lundell T."/>
            <person name="Morin E."/>
            <person name="Murat C."/>
            <person name="Riley R."/>
            <person name="Ohm R."/>
            <person name="Sun H."/>
            <person name="Tunlid A."/>
            <person name="Henrissat B."/>
            <person name="Grigoriev I.V."/>
            <person name="Hibbett D.S."/>
            <person name="Martin F."/>
        </authorList>
    </citation>
    <scope>NUCLEOTIDE SEQUENCE [LARGE SCALE GENOMIC DNA]</scope>
    <source>
        <strain evidence="13">441</strain>
    </source>
</reference>
<feature type="binding site" evidence="11">
    <location>
        <position position="85"/>
    </location>
    <ligand>
        <name>S-adenosyl-L-methionine</name>
        <dbReference type="ChEBI" id="CHEBI:59789"/>
    </ligand>
</feature>
<dbReference type="EMBL" id="KN833794">
    <property type="protein sequence ID" value="KIK18945.1"/>
    <property type="molecule type" value="Genomic_DNA"/>
</dbReference>
<dbReference type="GO" id="GO:0071885">
    <property type="term" value="F:N-terminal protein N-methyltransferase activity"/>
    <property type="evidence" value="ECO:0007669"/>
    <property type="project" value="UniProtKB-EC"/>
</dbReference>
<dbReference type="OrthoDB" id="1298661at2759"/>
<evidence type="ECO:0000256" key="9">
    <source>
        <dbReference type="ARBA" id="ARBA00047885"/>
    </source>
</evidence>
<comment type="catalytic activity">
    <reaction evidence="10">
        <text>N-terminal L-alanyl-L-prolyl-L-lysyl-[protein] + 3 S-adenosyl-L-methionine = N-terminal N,N,N-trimethyl-L-alanyl-L-prolyl-L-lysyl-[protein] + 3 S-adenosyl-L-homocysteine + 3 H(+)</text>
        <dbReference type="Rhea" id="RHEA:54712"/>
        <dbReference type="Rhea" id="RHEA-COMP:13785"/>
        <dbReference type="Rhea" id="RHEA-COMP:13971"/>
        <dbReference type="ChEBI" id="CHEBI:15378"/>
        <dbReference type="ChEBI" id="CHEBI:57856"/>
        <dbReference type="ChEBI" id="CHEBI:59789"/>
        <dbReference type="ChEBI" id="CHEBI:138057"/>
        <dbReference type="ChEBI" id="CHEBI:138315"/>
        <dbReference type="EC" id="2.1.1.244"/>
    </reaction>
</comment>
<dbReference type="STRING" id="765257.A0A0C9Y2L4"/>
<comment type="catalytic activity">
    <reaction evidence="8">
        <text>N-terminal L-seryl-L-prolyl-L-lysyl-[protein] + 3 S-adenosyl-L-methionine = N-terminal N,N,N-trimethyl-L-seryl-L-prolyl-L-lysyl-[protein] + 3 S-adenosyl-L-homocysteine + 3 H(+)</text>
        <dbReference type="Rhea" id="RHEA:54724"/>
        <dbReference type="Rhea" id="RHEA-COMP:13789"/>
        <dbReference type="Rhea" id="RHEA-COMP:13973"/>
        <dbReference type="ChEBI" id="CHEBI:15378"/>
        <dbReference type="ChEBI" id="CHEBI:57856"/>
        <dbReference type="ChEBI" id="CHEBI:59789"/>
        <dbReference type="ChEBI" id="CHEBI:138061"/>
        <dbReference type="ChEBI" id="CHEBI:138317"/>
        <dbReference type="EC" id="2.1.1.244"/>
    </reaction>
</comment>
<sequence length="284" mass="31287">MTSDTQPNLQAGIDFWEKQPASLDGVLGGFGSGPLPRVDALGSRQFLLGILPELSTIPSTLRSPCVQPVPKRRYRALDVGAGIGRVTVDVLLRLVSDVVLLEPVESFIKEALEKCKNSVFLGTSHNDSGYAVGWPGIANGGKSVTFVKAPLQNFDPAKPKNNTEILGRVGFTPIEDDIDSGFDIIWCQWCLGHLNDPDLTEFLRMSKKALRDPRSLIVVKENLCTEPEGRPRAEFDKEDSSLTRSDLAFKKIFKEAGLKVFREKVQRGLPQGLYTVKMYALRAS</sequence>
<keyword evidence="4 11" id="KW-0949">S-adenosyl-L-methionine</keyword>
<proteinExistence type="inferred from homology"/>
<evidence type="ECO:0000256" key="5">
    <source>
        <dbReference type="ARBA" id="ARBA00039112"/>
    </source>
</evidence>
<dbReference type="Pfam" id="PF05891">
    <property type="entry name" value="Methyltransf_PK"/>
    <property type="match status" value="1"/>
</dbReference>
<dbReference type="AlphaFoldDB" id="A0A0C9Y2L4"/>
<protein>
    <recommendedName>
        <fullName evidence="6">Alpha N-terminal protein methyltransferase 1</fullName>
        <ecNumber evidence="5">2.1.1.244</ecNumber>
    </recommendedName>
    <alternativeName>
        <fullName evidence="7">X-Pro-Lys N-terminal protein methyltransferase 1</fullName>
    </alternativeName>
</protein>
<evidence type="ECO:0000256" key="11">
    <source>
        <dbReference type="PIRSR" id="PIRSR016958-1"/>
    </source>
</evidence>
<keyword evidence="3" id="KW-0808">Transferase</keyword>
<name>A0A0C9Y2L4_9AGAM</name>
<keyword evidence="13" id="KW-1185">Reference proteome</keyword>
<organism evidence="12 13">
    <name type="scientific">Pisolithus microcarpus 441</name>
    <dbReference type="NCBI Taxonomy" id="765257"/>
    <lineage>
        <taxon>Eukaryota</taxon>
        <taxon>Fungi</taxon>
        <taxon>Dikarya</taxon>
        <taxon>Basidiomycota</taxon>
        <taxon>Agaricomycotina</taxon>
        <taxon>Agaricomycetes</taxon>
        <taxon>Agaricomycetidae</taxon>
        <taxon>Boletales</taxon>
        <taxon>Sclerodermatineae</taxon>
        <taxon>Pisolithaceae</taxon>
        <taxon>Pisolithus</taxon>
    </lineage>
</organism>
<evidence type="ECO:0000256" key="6">
    <source>
        <dbReference type="ARBA" id="ARBA00039449"/>
    </source>
</evidence>
<dbReference type="Gene3D" id="3.40.50.150">
    <property type="entry name" value="Vaccinia Virus protein VP39"/>
    <property type="match status" value="1"/>
</dbReference>
<dbReference type="InterPro" id="IPR008576">
    <property type="entry name" value="MeTrfase_NTM1"/>
</dbReference>
<feature type="binding site" evidence="11">
    <location>
        <position position="188"/>
    </location>
    <ligand>
        <name>S-adenosyl-L-methionine</name>
        <dbReference type="ChEBI" id="CHEBI:59789"/>
    </ligand>
</feature>
<evidence type="ECO:0000313" key="12">
    <source>
        <dbReference type="EMBL" id="KIK18945.1"/>
    </source>
</evidence>
<dbReference type="PIRSF" id="PIRSF016958">
    <property type="entry name" value="DUF858_MeTrfase_lik"/>
    <property type="match status" value="1"/>
</dbReference>
<evidence type="ECO:0000256" key="8">
    <source>
        <dbReference type="ARBA" id="ARBA00047306"/>
    </source>
</evidence>
<evidence type="ECO:0000256" key="1">
    <source>
        <dbReference type="ARBA" id="ARBA00009059"/>
    </source>
</evidence>
<accession>A0A0C9Y2L4</accession>
<dbReference type="SUPFAM" id="SSF53335">
    <property type="entry name" value="S-adenosyl-L-methionine-dependent methyltransferases"/>
    <property type="match status" value="1"/>
</dbReference>
<gene>
    <name evidence="12" type="ORF">PISMIDRAFT_683632</name>
</gene>
<comment type="similarity">
    <text evidence="1">Belongs to the methyltransferase superfamily. NTM1 family.</text>
</comment>
<evidence type="ECO:0000256" key="2">
    <source>
        <dbReference type="ARBA" id="ARBA00022603"/>
    </source>
</evidence>
<feature type="binding site" evidence="11">
    <location>
        <position position="80"/>
    </location>
    <ligand>
        <name>S-adenosyl-L-methionine</name>
        <dbReference type="ChEBI" id="CHEBI:59789"/>
    </ligand>
</feature>
<evidence type="ECO:0000313" key="13">
    <source>
        <dbReference type="Proteomes" id="UP000054018"/>
    </source>
</evidence>
<evidence type="ECO:0000256" key="4">
    <source>
        <dbReference type="ARBA" id="ARBA00022691"/>
    </source>
</evidence>
<dbReference type="CDD" id="cd02440">
    <property type="entry name" value="AdoMet_MTases"/>
    <property type="match status" value="1"/>
</dbReference>
<evidence type="ECO:0000256" key="3">
    <source>
        <dbReference type="ARBA" id="ARBA00022679"/>
    </source>
</evidence>
<dbReference type="PANTHER" id="PTHR12753">
    <property type="entry name" value="AD-003 - RELATED"/>
    <property type="match status" value="1"/>
</dbReference>
<evidence type="ECO:0000256" key="7">
    <source>
        <dbReference type="ARBA" id="ARBA00043129"/>
    </source>
</evidence>
<dbReference type="EC" id="2.1.1.244" evidence="5"/>
<reference evidence="12 13" key="1">
    <citation type="submission" date="2014-04" db="EMBL/GenBank/DDBJ databases">
        <authorList>
            <consortium name="DOE Joint Genome Institute"/>
            <person name="Kuo A."/>
            <person name="Kohler A."/>
            <person name="Costa M.D."/>
            <person name="Nagy L.G."/>
            <person name="Floudas D."/>
            <person name="Copeland A."/>
            <person name="Barry K.W."/>
            <person name="Cichocki N."/>
            <person name="Veneault-Fourrey C."/>
            <person name="LaButti K."/>
            <person name="Lindquist E.A."/>
            <person name="Lipzen A."/>
            <person name="Lundell T."/>
            <person name="Morin E."/>
            <person name="Murat C."/>
            <person name="Sun H."/>
            <person name="Tunlid A."/>
            <person name="Henrissat B."/>
            <person name="Grigoriev I.V."/>
            <person name="Hibbett D.S."/>
            <person name="Martin F."/>
            <person name="Nordberg H.P."/>
            <person name="Cantor M.N."/>
            <person name="Hua S.X."/>
        </authorList>
    </citation>
    <scope>NUCLEOTIDE SEQUENCE [LARGE SCALE GENOMIC DNA]</scope>
    <source>
        <strain evidence="12 13">441</strain>
    </source>
</reference>
<dbReference type="GO" id="GO:0005737">
    <property type="term" value="C:cytoplasm"/>
    <property type="evidence" value="ECO:0007669"/>
    <property type="project" value="TreeGrafter"/>
</dbReference>
<dbReference type="GO" id="GO:0032259">
    <property type="term" value="P:methylation"/>
    <property type="evidence" value="ECO:0007669"/>
    <property type="project" value="UniProtKB-KW"/>
</dbReference>
<evidence type="ECO:0000256" key="10">
    <source>
        <dbReference type="ARBA" id="ARBA00048167"/>
    </source>
</evidence>
<dbReference type="PANTHER" id="PTHR12753:SF0">
    <property type="entry name" value="ALPHA N-TERMINAL PROTEIN METHYLTRANSFERASE 1"/>
    <property type="match status" value="1"/>
</dbReference>